<gene>
    <name evidence="2" type="ORF">DI598_19380</name>
</gene>
<evidence type="ECO:0000313" key="3">
    <source>
        <dbReference type="Proteomes" id="UP000249645"/>
    </source>
</evidence>
<feature type="chain" id="PRO_5016079085" evidence="1">
    <location>
        <begin position="33"/>
        <end position="85"/>
    </location>
</feature>
<accession>A0A2W5EGP6</accession>
<evidence type="ECO:0000256" key="1">
    <source>
        <dbReference type="SAM" id="SignalP"/>
    </source>
</evidence>
<evidence type="ECO:0000313" key="2">
    <source>
        <dbReference type="EMBL" id="PZP40310.1"/>
    </source>
</evidence>
<proteinExistence type="predicted"/>
<organism evidence="2 3">
    <name type="scientific">Pseudopedobacter saltans</name>
    <dbReference type="NCBI Taxonomy" id="151895"/>
    <lineage>
        <taxon>Bacteria</taxon>
        <taxon>Pseudomonadati</taxon>
        <taxon>Bacteroidota</taxon>
        <taxon>Sphingobacteriia</taxon>
        <taxon>Sphingobacteriales</taxon>
        <taxon>Sphingobacteriaceae</taxon>
        <taxon>Pseudopedobacter</taxon>
    </lineage>
</organism>
<protein>
    <submittedName>
        <fullName evidence="2">Uncharacterized protein</fullName>
    </submittedName>
</protein>
<keyword evidence="1" id="KW-0732">Signal</keyword>
<name>A0A2W5EGP6_9SPHI</name>
<sequence length="85" mass="9661">MKKVFFAIFNKRFINTSIALLGFVFSYHTANAQQEVSIETIAHRVADNIIQNTTYCFIDRKTKNIFKSTAEIPAGTPVKVKSVYN</sequence>
<feature type="signal peptide" evidence="1">
    <location>
        <begin position="1"/>
        <end position="32"/>
    </location>
</feature>
<reference evidence="2 3" key="1">
    <citation type="submission" date="2017-11" db="EMBL/GenBank/DDBJ databases">
        <title>Infants hospitalized years apart are colonized by the same room-sourced microbial strains.</title>
        <authorList>
            <person name="Brooks B."/>
            <person name="Olm M.R."/>
            <person name="Firek B.A."/>
            <person name="Baker R."/>
            <person name="Thomas B.C."/>
            <person name="Morowitz M.J."/>
            <person name="Banfield J.F."/>
        </authorList>
    </citation>
    <scope>NUCLEOTIDE SEQUENCE [LARGE SCALE GENOMIC DNA]</scope>
    <source>
        <strain evidence="2">S2_009_000_R2_76</strain>
    </source>
</reference>
<dbReference type="AlphaFoldDB" id="A0A2W5EGP6"/>
<dbReference type="Proteomes" id="UP000249645">
    <property type="component" value="Unassembled WGS sequence"/>
</dbReference>
<comment type="caution">
    <text evidence="2">The sequence shown here is derived from an EMBL/GenBank/DDBJ whole genome shotgun (WGS) entry which is preliminary data.</text>
</comment>
<feature type="non-terminal residue" evidence="2">
    <location>
        <position position="85"/>
    </location>
</feature>
<dbReference type="EMBL" id="QFOI01000613">
    <property type="protein sequence ID" value="PZP40310.1"/>
    <property type="molecule type" value="Genomic_DNA"/>
</dbReference>